<evidence type="ECO:0000256" key="6">
    <source>
        <dbReference type="SAM" id="Coils"/>
    </source>
</evidence>
<evidence type="ECO:0000256" key="2">
    <source>
        <dbReference type="ARBA" id="ARBA00009368"/>
    </source>
</evidence>
<dbReference type="Pfam" id="PF04658">
    <property type="entry name" value="TAFII55_N"/>
    <property type="match status" value="1"/>
</dbReference>
<organism evidence="9 10">
    <name type="scientific">Megalurothrips usitatus</name>
    <name type="common">bean blossom thrips</name>
    <dbReference type="NCBI Taxonomy" id="439358"/>
    <lineage>
        <taxon>Eukaryota</taxon>
        <taxon>Metazoa</taxon>
        <taxon>Ecdysozoa</taxon>
        <taxon>Arthropoda</taxon>
        <taxon>Hexapoda</taxon>
        <taxon>Insecta</taxon>
        <taxon>Pterygota</taxon>
        <taxon>Neoptera</taxon>
        <taxon>Paraneoptera</taxon>
        <taxon>Thysanoptera</taxon>
        <taxon>Terebrantia</taxon>
        <taxon>Thripoidea</taxon>
        <taxon>Thripidae</taxon>
        <taxon>Megalurothrips</taxon>
    </lineage>
</organism>
<comment type="similarity">
    <text evidence="2">Belongs to the TAF7 family.</text>
</comment>
<gene>
    <name evidence="9" type="ORF">ONE63_007859</name>
</gene>
<keyword evidence="3" id="KW-0805">Transcription regulation</keyword>
<accession>A0AAV7XVX9</accession>
<dbReference type="GO" id="GO:0051123">
    <property type="term" value="P:RNA polymerase II preinitiation complex assembly"/>
    <property type="evidence" value="ECO:0007669"/>
    <property type="project" value="TreeGrafter"/>
</dbReference>
<feature type="compositionally biased region" description="Basic and acidic residues" evidence="7">
    <location>
        <begin position="188"/>
        <end position="203"/>
    </location>
</feature>
<evidence type="ECO:0000313" key="10">
    <source>
        <dbReference type="Proteomes" id="UP001075354"/>
    </source>
</evidence>
<sequence>MNRHSDSKRDAEPVVELESQFILRVPPEPAKVIREAIRSGASNLKDRLFIKLENDIRYGEVRMDHWLMHAKLVDLPTIIESMKTIDGKNFYKTADICQMLICKDEDDQTTDEESPAKKKKDPNKVDKKFLWPHGVTPPLKNVRKRRFRKTLKKKYVEAPEIEKEVKRLLRVDNEAVKVTWEVINEEEDKPKPSGKKGEGKMRAGDASLEASTQHSVDVAEHDIFGEALSDSEEEETNINIMEMEDENSRLSGEDSMHTMDSSSVQATHNSEKNQQPLVTQFSREMFSGQSESSHNVNIKQELEREHDNERDFDRSFDHHDRDHSSLMKEESTMDYDDDDYHDGRPSSADHPKDNKFNMDLEGMSSDTNMFEQRRLRKDQLEAELPELRARCQQQELEISNLENQALRQRFQEKLDNMLSELLEKEQEYQELCQE</sequence>
<evidence type="ECO:0000259" key="8">
    <source>
        <dbReference type="SMART" id="SM01370"/>
    </source>
</evidence>
<dbReference type="PANTHER" id="PTHR12228:SF0">
    <property type="entry name" value="TATA-BOX BINDING PROTEIN ASSOCIATED FACTOR 7"/>
    <property type="match status" value="1"/>
</dbReference>
<feature type="domain" description="TAFII55 protein conserved region" evidence="8">
    <location>
        <begin position="17"/>
        <end position="177"/>
    </location>
</feature>
<keyword evidence="5" id="KW-0539">Nucleus</keyword>
<keyword evidence="6" id="KW-0175">Coiled coil</keyword>
<evidence type="ECO:0000313" key="9">
    <source>
        <dbReference type="EMBL" id="KAJ1527925.1"/>
    </source>
</evidence>
<dbReference type="Proteomes" id="UP001075354">
    <property type="component" value="Chromosome 5"/>
</dbReference>
<dbReference type="InterPro" id="IPR037817">
    <property type="entry name" value="TAF7"/>
</dbReference>
<evidence type="ECO:0000256" key="4">
    <source>
        <dbReference type="ARBA" id="ARBA00023163"/>
    </source>
</evidence>
<dbReference type="InterPro" id="IPR006751">
    <property type="entry name" value="TAFII55_prot_cons_reg"/>
</dbReference>
<keyword evidence="10" id="KW-1185">Reference proteome</keyword>
<name>A0AAV7XVX9_9NEOP</name>
<dbReference type="SMART" id="SM01370">
    <property type="entry name" value="TAFII55_N"/>
    <property type="match status" value="1"/>
</dbReference>
<evidence type="ECO:0000256" key="5">
    <source>
        <dbReference type="ARBA" id="ARBA00023242"/>
    </source>
</evidence>
<evidence type="ECO:0000256" key="1">
    <source>
        <dbReference type="ARBA" id="ARBA00004123"/>
    </source>
</evidence>
<feature type="region of interest" description="Disordered" evidence="7">
    <location>
        <begin position="106"/>
        <end position="130"/>
    </location>
</feature>
<feature type="coiled-coil region" evidence="6">
    <location>
        <begin position="370"/>
        <end position="434"/>
    </location>
</feature>
<comment type="caution">
    <text evidence="9">The sequence shown here is derived from an EMBL/GenBank/DDBJ whole genome shotgun (WGS) entry which is preliminary data.</text>
</comment>
<reference evidence="9" key="1">
    <citation type="submission" date="2022-12" db="EMBL/GenBank/DDBJ databases">
        <title>Chromosome-level genome assembly of the bean flower thrips Megalurothrips usitatus.</title>
        <authorList>
            <person name="Ma L."/>
            <person name="Liu Q."/>
            <person name="Li H."/>
            <person name="Cai W."/>
        </authorList>
    </citation>
    <scope>NUCLEOTIDE SEQUENCE</scope>
    <source>
        <strain evidence="9">Cailab_2022a</strain>
    </source>
</reference>
<feature type="compositionally biased region" description="Polar residues" evidence="7">
    <location>
        <begin position="258"/>
        <end position="298"/>
    </location>
</feature>
<dbReference type="PANTHER" id="PTHR12228">
    <property type="entry name" value="TRANSCRIPTION INITIATION FACTOR TFIID 55 KD SUBUNIT-RELATED"/>
    <property type="match status" value="1"/>
</dbReference>
<dbReference type="CDD" id="cd08047">
    <property type="entry name" value="TAF7"/>
    <property type="match status" value="1"/>
</dbReference>
<dbReference type="GO" id="GO:0005669">
    <property type="term" value="C:transcription factor TFIID complex"/>
    <property type="evidence" value="ECO:0007669"/>
    <property type="project" value="InterPro"/>
</dbReference>
<feature type="compositionally biased region" description="Basic and acidic residues" evidence="7">
    <location>
        <begin position="246"/>
        <end position="257"/>
    </location>
</feature>
<evidence type="ECO:0000256" key="3">
    <source>
        <dbReference type="ARBA" id="ARBA00023015"/>
    </source>
</evidence>
<dbReference type="EMBL" id="JAPTSV010000005">
    <property type="protein sequence ID" value="KAJ1527925.1"/>
    <property type="molecule type" value="Genomic_DNA"/>
</dbReference>
<feature type="compositionally biased region" description="Basic and acidic residues" evidence="7">
    <location>
        <begin position="300"/>
        <end position="331"/>
    </location>
</feature>
<feature type="compositionally biased region" description="Basic and acidic residues" evidence="7">
    <location>
        <begin position="341"/>
        <end position="358"/>
    </location>
</feature>
<protein>
    <recommendedName>
        <fullName evidence="8">TAFII55 protein conserved region domain-containing protein</fullName>
    </recommendedName>
</protein>
<dbReference type="GO" id="GO:0016251">
    <property type="term" value="F:RNA polymerase II general transcription initiation factor activity"/>
    <property type="evidence" value="ECO:0007669"/>
    <property type="project" value="TreeGrafter"/>
</dbReference>
<evidence type="ECO:0000256" key="7">
    <source>
        <dbReference type="SAM" id="MobiDB-lite"/>
    </source>
</evidence>
<comment type="subcellular location">
    <subcellularLocation>
        <location evidence="1">Nucleus</location>
    </subcellularLocation>
</comment>
<keyword evidence="4" id="KW-0804">Transcription</keyword>
<feature type="region of interest" description="Disordered" evidence="7">
    <location>
        <begin position="185"/>
        <end position="367"/>
    </location>
</feature>
<proteinExistence type="inferred from homology"/>
<dbReference type="AlphaFoldDB" id="A0AAV7XVX9"/>